<feature type="transmembrane region" description="Helical" evidence="5">
    <location>
        <begin position="14"/>
        <end position="34"/>
    </location>
</feature>
<feature type="coiled-coil region" evidence="4">
    <location>
        <begin position="99"/>
        <end position="199"/>
    </location>
</feature>
<dbReference type="RefSeq" id="WP_283753614.1">
    <property type="nucleotide sequence ID" value="NZ_JAQOSP010000071.1"/>
</dbReference>
<feature type="coiled-coil region" evidence="4">
    <location>
        <begin position="276"/>
        <end position="303"/>
    </location>
</feature>
<dbReference type="Proteomes" id="UP001235303">
    <property type="component" value="Unassembled WGS sequence"/>
</dbReference>
<dbReference type="Gene3D" id="2.40.420.20">
    <property type="match status" value="1"/>
</dbReference>
<evidence type="ECO:0000313" key="8">
    <source>
        <dbReference type="EMBL" id="MDJ1169855.1"/>
    </source>
</evidence>
<feature type="domain" description="CusB-like beta-barrel" evidence="7">
    <location>
        <begin position="348"/>
        <end position="422"/>
    </location>
</feature>
<sequence>MQLPLIHPKLEKPLPWLLGLVAVAGIGGTGIVYLNTSRSPSQAEQIASLTVPAEASTLTIRINASGVVQPVRRVNVSPKVQGRLAELYVEQGDRVEKGQRIALMEREELEAQLRQATARLTRTQAELDKAIAGNRSEDIAEAQARLRRAQANLAELQAGSRPEEIAEAQASLNRAQALVAEAQSRLDLAQERAERNQRLADEGAISTDELDQRLDEKRRAQAYLEQTEAGAIGARRSLERLQNGSRIEDIAEAQAAVAESQAALDRLVNGTRIEDIAKAEADLAEAKGNLEYYQVQLEDTEVKAPFSGLIVQKYADPGAFVTPVTAASSADSATSTSIVALAQGLEVLAKVPEADISQIYPNQKVEIVADAYPDRTFEGRVHLIAPEAIKEQEVTLFQVRVEIQTGLDLLQSGMNVDLSFVGDELTNALVVPTVAIITHQGQTGVLVPGDSELPKFQPVTIGPLLGNQIQILEGIKPGQPVFVELPDGKTLDEIVNREIK</sequence>
<evidence type="ECO:0000259" key="7">
    <source>
        <dbReference type="Pfam" id="PF25954"/>
    </source>
</evidence>
<keyword evidence="5" id="KW-1133">Transmembrane helix</keyword>
<name>A0ABT7ASI3_9CYAN</name>
<evidence type="ECO:0000256" key="4">
    <source>
        <dbReference type="SAM" id="Coils"/>
    </source>
</evidence>
<dbReference type="InterPro" id="IPR050465">
    <property type="entry name" value="UPF0194_transport"/>
</dbReference>
<comment type="subcellular location">
    <subcellularLocation>
        <location evidence="1">Cell envelope</location>
    </subcellularLocation>
</comment>
<dbReference type="Gene3D" id="2.40.30.170">
    <property type="match status" value="1"/>
</dbReference>
<evidence type="ECO:0000259" key="6">
    <source>
        <dbReference type="Pfam" id="PF25881"/>
    </source>
</evidence>
<evidence type="ECO:0000256" key="1">
    <source>
        <dbReference type="ARBA" id="ARBA00004196"/>
    </source>
</evidence>
<keyword evidence="5" id="KW-0472">Membrane</keyword>
<comment type="similarity">
    <text evidence="2">Belongs to the membrane fusion protein (MFP) (TC 8.A.1) family.</text>
</comment>
<dbReference type="Pfam" id="PF25954">
    <property type="entry name" value="Beta-barrel_RND_2"/>
    <property type="match status" value="1"/>
</dbReference>
<gene>
    <name evidence="8" type="ORF">PMG71_10495</name>
</gene>
<evidence type="ECO:0000256" key="5">
    <source>
        <dbReference type="SAM" id="Phobius"/>
    </source>
</evidence>
<keyword evidence="3 4" id="KW-0175">Coiled coil</keyword>
<dbReference type="Gene3D" id="2.40.50.100">
    <property type="match status" value="1"/>
</dbReference>
<reference evidence="8 9" key="1">
    <citation type="submission" date="2023-01" db="EMBL/GenBank/DDBJ databases">
        <title>Novel diversity within Roseofilum (Cyanobacteria; Desertifilaceae) from marine benthic mats with descriptions of four novel species.</title>
        <authorList>
            <person name="Wang Y."/>
            <person name="Berthold D.E."/>
            <person name="Hu J."/>
            <person name="Lefler F.W."/>
            <person name="Laughinghouse H.D. IV."/>
        </authorList>
    </citation>
    <scope>NUCLEOTIDE SEQUENCE [LARGE SCALE GENOMIC DNA]</scope>
    <source>
        <strain evidence="8 9">BLCC-M154</strain>
    </source>
</reference>
<dbReference type="EMBL" id="JAQOSP010000071">
    <property type="protein sequence ID" value="MDJ1169855.1"/>
    <property type="molecule type" value="Genomic_DNA"/>
</dbReference>
<protein>
    <submittedName>
        <fullName evidence="8">Efflux RND transporter periplasmic adaptor subunit</fullName>
    </submittedName>
</protein>
<dbReference type="SUPFAM" id="SSF111369">
    <property type="entry name" value="HlyD-like secretion proteins"/>
    <property type="match status" value="2"/>
</dbReference>
<dbReference type="Gene3D" id="1.10.287.470">
    <property type="entry name" value="Helix hairpin bin"/>
    <property type="match status" value="2"/>
</dbReference>
<dbReference type="InterPro" id="IPR006143">
    <property type="entry name" value="RND_pump_MFP"/>
</dbReference>
<keyword evidence="5" id="KW-0812">Transmembrane</keyword>
<organism evidence="8 9">
    <name type="scientific">Roseofilum acuticapitatum BLCC-M154</name>
    <dbReference type="NCBI Taxonomy" id="3022444"/>
    <lineage>
        <taxon>Bacteria</taxon>
        <taxon>Bacillati</taxon>
        <taxon>Cyanobacteriota</taxon>
        <taxon>Cyanophyceae</taxon>
        <taxon>Desertifilales</taxon>
        <taxon>Desertifilaceae</taxon>
        <taxon>Roseofilum</taxon>
        <taxon>Roseofilum acuticapitatum</taxon>
    </lineage>
</organism>
<dbReference type="PANTHER" id="PTHR32347:SF14">
    <property type="entry name" value="EFFLUX SYSTEM COMPONENT YKNX-RELATED"/>
    <property type="match status" value="1"/>
</dbReference>
<evidence type="ECO:0000313" key="9">
    <source>
        <dbReference type="Proteomes" id="UP001235303"/>
    </source>
</evidence>
<evidence type="ECO:0000256" key="3">
    <source>
        <dbReference type="ARBA" id="ARBA00023054"/>
    </source>
</evidence>
<dbReference type="Pfam" id="PF25881">
    <property type="entry name" value="HH_YBHG"/>
    <property type="match status" value="1"/>
</dbReference>
<accession>A0ABT7ASI3</accession>
<dbReference type="PRINTS" id="PR01490">
    <property type="entry name" value="RTXTOXIND"/>
</dbReference>
<dbReference type="InterPro" id="IPR059052">
    <property type="entry name" value="HH_YbhG-like"/>
</dbReference>
<dbReference type="NCBIfam" id="TIGR01730">
    <property type="entry name" value="RND_mfp"/>
    <property type="match status" value="1"/>
</dbReference>
<feature type="domain" description="YbhG-like alpha-helical hairpin" evidence="6">
    <location>
        <begin position="142"/>
        <end position="264"/>
    </location>
</feature>
<keyword evidence="9" id="KW-1185">Reference proteome</keyword>
<evidence type="ECO:0000256" key="2">
    <source>
        <dbReference type="ARBA" id="ARBA00009477"/>
    </source>
</evidence>
<comment type="caution">
    <text evidence="8">The sequence shown here is derived from an EMBL/GenBank/DDBJ whole genome shotgun (WGS) entry which is preliminary data.</text>
</comment>
<proteinExistence type="inferred from homology"/>
<dbReference type="InterPro" id="IPR058792">
    <property type="entry name" value="Beta-barrel_RND_2"/>
</dbReference>
<dbReference type="PANTHER" id="PTHR32347">
    <property type="entry name" value="EFFLUX SYSTEM COMPONENT YKNX-RELATED"/>
    <property type="match status" value="1"/>
</dbReference>